<protein>
    <submittedName>
        <fullName evidence="1">Uncharacterized protein</fullName>
    </submittedName>
</protein>
<reference evidence="1" key="1">
    <citation type="submission" date="2021-01" db="EMBL/GenBank/DDBJ databases">
        <authorList>
            <consortium name="Genoscope - CEA"/>
            <person name="William W."/>
        </authorList>
    </citation>
    <scope>NUCLEOTIDE SEQUENCE</scope>
</reference>
<organism evidence="1 2">
    <name type="scientific">Paramecium pentaurelia</name>
    <dbReference type="NCBI Taxonomy" id="43138"/>
    <lineage>
        <taxon>Eukaryota</taxon>
        <taxon>Sar</taxon>
        <taxon>Alveolata</taxon>
        <taxon>Ciliophora</taxon>
        <taxon>Intramacronucleata</taxon>
        <taxon>Oligohymenophorea</taxon>
        <taxon>Peniculida</taxon>
        <taxon>Parameciidae</taxon>
        <taxon>Paramecium</taxon>
    </lineage>
</organism>
<comment type="caution">
    <text evidence="1">The sequence shown here is derived from an EMBL/GenBank/DDBJ whole genome shotgun (WGS) entry which is preliminary data.</text>
</comment>
<dbReference type="Proteomes" id="UP000689195">
    <property type="component" value="Unassembled WGS sequence"/>
</dbReference>
<gene>
    <name evidence="1" type="ORF">PPENT_87.1.T0630062</name>
</gene>
<accession>A0A8S1VFQ5</accession>
<dbReference type="AlphaFoldDB" id="A0A8S1VFQ5"/>
<name>A0A8S1VFQ5_9CILI</name>
<keyword evidence="2" id="KW-1185">Reference proteome</keyword>
<evidence type="ECO:0000313" key="2">
    <source>
        <dbReference type="Proteomes" id="UP000689195"/>
    </source>
</evidence>
<dbReference type="OrthoDB" id="305367at2759"/>
<evidence type="ECO:0000313" key="1">
    <source>
        <dbReference type="EMBL" id="CAD8175451.1"/>
    </source>
</evidence>
<sequence>MNYFDQKESQKKTNKIDLNFAVIDYETQNDANIEPNKDPLQIIKRLHNQMFEDQNQEVVVGYLNIFNKNNLIRELPYLLQQMEYKKIYNQIRQQILVIFHYIGGAAETEPITLIKKARNKYGSNPIEANQSKDYTVSTNLDLQQVKKNYKEAVQSEAEPFKIKDDIINEEVNKLYFLCLKECEAKKLNCILIQINKVNQKLFTDARIASRIFKILISWSNIQNNQSVENQKTENQ</sequence>
<dbReference type="EMBL" id="CAJJDO010000063">
    <property type="protein sequence ID" value="CAD8175451.1"/>
    <property type="molecule type" value="Genomic_DNA"/>
</dbReference>
<proteinExistence type="predicted"/>